<dbReference type="PANTHER" id="PTHR37467:SF1">
    <property type="entry name" value="EXPORTED CALCIUM-BINDING GLYCOPROTEIN"/>
    <property type="match status" value="1"/>
</dbReference>
<feature type="compositionally biased region" description="Acidic residues" evidence="5">
    <location>
        <begin position="66"/>
        <end position="75"/>
    </location>
</feature>
<keyword evidence="2" id="KW-0964">Secreted</keyword>
<dbReference type="Proteomes" id="UP001595945">
    <property type="component" value="Unassembled WGS sequence"/>
</dbReference>
<dbReference type="InterPro" id="IPR059100">
    <property type="entry name" value="TSP3_bac"/>
</dbReference>
<evidence type="ECO:0000313" key="6">
    <source>
        <dbReference type="EMBL" id="MFC4823590.1"/>
    </source>
</evidence>
<dbReference type="AlphaFoldDB" id="A0ABD5PYY0"/>
<dbReference type="InterPro" id="IPR053180">
    <property type="entry name" value="Ca-binding_acidic-repeat"/>
</dbReference>
<accession>A0ABD5PYY0</accession>
<dbReference type="InterPro" id="IPR024079">
    <property type="entry name" value="MetalloPept_cat_dom_sf"/>
</dbReference>
<comment type="caution">
    <text evidence="6">The sequence shown here is derived from an EMBL/GenBank/DDBJ whole genome shotgun (WGS) entry which is preliminary data.</text>
</comment>
<gene>
    <name evidence="6" type="ORF">ACFO9K_04890</name>
</gene>
<comment type="subcellular location">
    <subcellularLocation>
        <location evidence="1">Secreted</location>
    </subcellularLocation>
</comment>
<dbReference type="Pfam" id="PF18884">
    <property type="entry name" value="TSP3_bac"/>
    <property type="match status" value="4"/>
</dbReference>
<proteinExistence type="predicted"/>
<name>A0ABD5PYY0_9EURY</name>
<dbReference type="Gene3D" id="3.40.390.10">
    <property type="entry name" value="Collagenase (Catalytic Domain)"/>
    <property type="match status" value="1"/>
</dbReference>
<feature type="compositionally biased region" description="Basic and acidic residues" evidence="5">
    <location>
        <begin position="76"/>
        <end position="94"/>
    </location>
</feature>
<dbReference type="RefSeq" id="WP_254266944.1">
    <property type="nucleotide sequence ID" value="NZ_CP100400.1"/>
</dbReference>
<evidence type="ECO:0000256" key="1">
    <source>
        <dbReference type="ARBA" id="ARBA00004613"/>
    </source>
</evidence>
<evidence type="ECO:0000256" key="4">
    <source>
        <dbReference type="ARBA" id="ARBA00022837"/>
    </source>
</evidence>
<dbReference type="SUPFAM" id="SSF55486">
    <property type="entry name" value="Metalloproteases ('zincins'), catalytic domain"/>
    <property type="match status" value="1"/>
</dbReference>
<feature type="compositionally biased region" description="Acidic residues" evidence="5">
    <location>
        <begin position="117"/>
        <end position="129"/>
    </location>
</feature>
<dbReference type="EMBL" id="JBHSHT010000001">
    <property type="protein sequence ID" value="MFC4823590.1"/>
    <property type="molecule type" value="Genomic_DNA"/>
</dbReference>
<keyword evidence="4" id="KW-0106">Calcium</keyword>
<dbReference type="InterPro" id="IPR028974">
    <property type="entry name" value="TSP_type-3_rpt"/>
</dbReference>
<evidence type="ECO:0000256" key="5">
    <source>
        <dbReference type="SAM" id="MobiDB-lite"/>
    </source>
</evidence>
<dbReference type="GeneID" id="73045354"/>
<evidence type="ECO:0000256" key="3">
    <source>
        <dbReference type="ARBA" id="ARBA00022729"/>
    </source>
</evidence>
<keyword evidence="7" id="KW-1185">Reference proteome</keyword>
<sequence length="387" mass="41396">MKRVAVLALTALLVSGVSTGALAFADSDADGVSEVREFLGPTDPTVADTDGDGLDDGTELERESDPTDADTDDDGLNDREESAVHETDPVRADTDGDGLPDAAEVNEYPTSATVSDTDGDGLPDADEVEERSTDPTVADTDDDALDDGPEVREYGTDPTAADTDDDGLGDGVEVRGGSALAQADPLRKDVFLEIDYMRGTTVPERKLERVERAFANAPVTNPDGSSGISLHVRVSDSPIAAEQKTSLSEYSNTYYRSAYDTAGNGYFHALVVKEVPDESGNRVGLTSTGNSGMIIEDRPSRVRVAKTIMHELGHNLGLHPDEHRGIDSYEVQPKRYPSVMNYHRLGGCDCHYDYSDGSHGPGDFDDWDHIASVLDEQTPNASEATVP</sequence>
<dbReference type="SUPFAM" id="SSF103647">
    <property type="entry name" value="TSP type-3 repeat"/>
    <property type="match status" value="1"/>
</dbReference>
<keyword evidence="3" id="KW-0732">Signal</keyword>
<evidence type="ECO:0008006" key="8">
    <source>
        <dbReference type="Google" id="ProtNLM"/>
    </source>
</evidence>
<dbReference type="PANTHER" id="PTHR37467">
    <property type="entry name" value="EXPORTED CALCIUM-BINDING GLYCOPROTEIN-RELATED"/>
    <property type="match status" value="1"/>
</dbReference>
<evidence type="ECO:0000313" key="7">
    <source>
        <dbReference type="Proteomes" id="UP001595945"/>
    </source>
</evidence>
<feature type="region of interest" description="Disordered" evidence="5">
    <location>
        <begin position="38"/>
        <end position="172"/>
    </location>
</feature>
<feature type="compositionally biased region" description="Acidic residues" evidence="5">
    <location>
        <begin position="49"/>
        <end position="58"/>
    </location>
</feature>
<feature type="compositionally biased region" description="Acidic residues" evidence="5">
    <location>
        <begin position="139"/>
        <end position="148"/>
    </location>
</feature>
<protein>
    <recommendedName>
        <fullName evidence="8">Thrombospondin type 3 repeat-containing protein</fullName>
    </recommendedName>
</protein>
<evidence type="ECO:0000256" key="2">
    <source>
        <dbReference type="ARBA" id="ARBA00022525"/>
    </source>
</evidence>
<reference evidence="6 7" key="1">
    <citation type="journal article" date="2019" name="Int. J. Syst. Evol. Microbiol.">
        <title>The Global Catalogue of Microorganisms (GCM) 10K type strain sequencing project: providing services to taxonomists for standard genome sequencing and annotation.</title>
        <authorList>
            <consortium name="The Broad Institute Genomics Platform"/>
            <consortium name="The Broad Institute Genome Sequencing Center for Infectious Disease"/>
            <person name="Wu L."/>
            <person name="Ma J."/>
        </authorList>
    </citation>
    <scope>NUCLEOTIDE SEQUENCE [LARGE SCALE GENOMIC DNA]</scope>
    <source>
        <strain evidence="6 7">XZYJ18</strain>
    </source>
</reference>
<dbReference type="Gene3D" id="4.10.1080.10">
    <property type="entry name" value="TSP type-3 repeat"/>
    <property type="match status" value="1"/>
</dbReference>
<organism evidence="6 7">
    <name type="scientific">Halorussus aquaticus</name>
    <dbReference type="NCBI Taxonomy" id="2953748"/>
    <lineage>
        <taxon>Archaea</taxon>
        <taxon>Methanobacteriati</taxon>
        <taxon>Methanobacteriota</taxon>
        <taxon>Stenosarchaea group</taxon>
        <taxon>Halobacteria</taxon>
        <taxon>Halobacteriales</taxon>
        <taxon>Haladaptataceae</taxon>
        <taxon>Halorussus</taxon>
    </lineage>
</organism>